<feature type="chain" id="PRO_5047204611" description="PRC-barrel domain-containing protein" evidence="1">
    <location>
        <begin position="21"/>
        <end position="132"/>
    </location>
</feature>
<gene>
    <name evidence="3" type="ORF">AFCDBAGC_4369</name>
</gene>
<keyword evidence="1" id="KW-0732">Signal</keyword>
<keyword evidence="4" id="KW-1185">Reference proteome</keyword>
<evidence type="ECO:0000259" key="2">
    <source>
        <dbReference type="Pfam" id="PF05239"/>
    </source>
</evidence>
<organism evidence="3 4">
    <name type="scientific">Methylobacterium cerastii</name>
    <dbReference type="NCBI Taxonomy" id="932741"/>
    <lineage>
        <taxon>Bacteria</taxon>
        <taxon>Pseudomonadati</taxon>
        <taxon>Pseudomonadota</taxon>
        <taxon>Alphaproteobacteria</taxon>
        <taxon>Hyphomicrobiales</taxon>
        <taxon>Methylobacteriaceae</taxon>
        <taxon>Methylobacterium</taxon>
    </lineage>
</organism>
<dbReference type="RefSeq" id="WP_147750117.1">
    <property type="nucleotide sequence ID" value="NZ_BPQG01000079.1"/>
</dbReference>
<accession>A0ABQ4QMR5</accession>
<name>A0ABQ4QMR5_9HYPH</name>
<dbReference type="PANTHER" id="PTHR36505">
    <property type="entry name" value="BLR1072 PROTEIN"/>
    <property type="match status" value="1"/>
</dbReference>
<dbReference type="EMBL" id="BPQG01000079">
    <property type="protein sequence ID" value="GJD46487.1"/>
    <property type="molecule type" value="Genomic_DNA"/>
</dbReference>
<dbReference type="InterPro" id="IPR011033">
    <property type="entry name" value="PRC_barrel-like_sf"/>
</dbReference>
<dbReference type="InterPro" id="IPR027275">
    <property type="entry name" value="PRC-brl_dom"/>
</dbReference>
<reference evidence="3 4" key="1">
    <citation type="journal article" date="2021" name="Front. Microbiol.">
        <title>Comprehensive Comparative Genomics and Phenotyping of Methylobacterium Species.</title>
        <authorList>
            <person name="Alessa O."/>
            <person name="Ogura Y."/>
            <person name="Fujitani Y."/>
            <person name="Takami H."/>
            <person name="Hayashi T."/>
            <person name="Sahin N."/>
            <person name="Tani A."/>
        </authorList>
    </citation>
    <scope>NUCLEOTIDE SEQUENCE [LARGE SCALE GENOMIC DNA]</scope>
    <source>
        <strain evidence="3 4">DSM 23679</strain>
    </source>
</reference>
<sequence length="132" mass="14100">MRRLILASMVALTVSGAAFAAEQTTPTTAAKFVPVPQDAVLSYNLIGLNVMDGSNNNVGEIKDLAMEHGKLTSYIISVGGFLGMGERYVSVEPASVALGYDEGAKKWKAIIGATKDQLKAAPEFKYDGKFKR</sequence>
<feature type="domain" description="PRC-barrel" evidence="2">
    <location>
        <begin position="40"/>
        <end position="101"/>
    </location>
</feature>
<dbReference type="Gene3D" id="2.30.30.240">
    <property type="entry name" value="PRC-barrel domain"/>
    <property type="match status" value="1"/>
</dbReference>
<evidence type="ECO:0000256" key="1">
    <source>
        <dbReference type="SAM" id="SignalP"/>
    </source>
</evidence>
<dbReference type="Pfam" id="PF05239">
    <property type="entry name" value="PRC"/>
    <property type="match status" value="1"/>
</dbReference>
<dbReference type="PANTHER" id="PTHR36505:SF1">
    <property type="entry name" value="BLR1072 PROTEIN"/>
    <property type="match status" value="1"/>
</dbReference>
<dbReference type="Proteomes" id="UP001055117">
    <property type="component" value="Unassembled WGS sequence"/>
</dbReference>
<proteinExistence type="predicted"/>
<dbReference type="SUPFAM" id="SSF50346">
    <property type="entry name" value="PRC-barrel domain"/>
    <property type="match status" value="1"/>
</dbReference>
<protein>
    <recommendedName>
        <fullName evidence="2">PRC-barrel domain-containing protein</fullName>
    </recommendedName>
</protein>
<evidence type="ECO:0000313" key="3">
    <source>
        <dbReference type="EMBL" id="GJD46487.1"/>
    </source>
</evidence>
<evidence type="ECO:0000313" key="4">
    <source>
        <dbReference type="Proteomes" id="UP001055117"/>
    </source>
</evidence>
<comment type="caution">
    <text evidence="3">The sequence shown here is derived from an EMBL/GenBank/DDBJ whole genome shotgun (WGS) entry which is preliminary data.</text>
</comment>
<feature type="signal peptide" evidence="1">
    <location>
        <begin position="1"/>
        <end position="20"/>
    </location>
</feature>